<evidence type="ECO:0000313" key="3">
    <source>
        <dbReference type="Proteomes" id="UP001597261"/>
    </source>
</evidence>
<feature type="transmembrane region" description="Helical" evidence="1">
    <location>
        <begin position="168"/>
        <end position="190"/>
    </location>
</feature>
<feature type="transmembrane region" description="Helical" evidence="1">
    <location>
        <begin position="136"/>
        <end position="156"/>
    </location>
</feature>
<dbReference type="Pfam" id="PF14329">
    <property type="entry name" value="DUF4386"/>
    <property type="match status" value="1"/>
</dbReference>
<dbReference type="RefSeq" id="WP_381092002.1">
    <property type="nucleotide sequence ID" value="NZ_JBHUDX010000128.1"/>
</dbReference>
<feature type="transmembrane region" description="Helical" evidence="1">
    <location>
        <begin position="57"/>
        <end position="80"/>
    </location>
</feature>
<organism evidence="2 3">
    <name type="scientific">Streptomyces caeni</name>
    <dbReference type="NCBI Taxonomy" id="2307231"/>
    <lineage>
        <taxon>Bacteria</taxon>
        <taxon>Bacillati</taxon>
        <taxon>Actinomycetota</taxon>
        <taxon>Actinomycetes</taxon>
        <taxon>Kitasatosporales</taxon>
        <taxon>Streptomycetaceae</taxon>
        <taxon>Streptomyces</taxon>
    </lineage>
</organism>
<gene>
    <name evidence="2" type="ORF">ACFSL4_35405</name>
</gene>
<protein>
    <submittedName>
        <fullName evidence="2">DUF4386 domain-containing protein</fullName>
    </submittedName>
</protein>
<dbReference type="EMBL" id="JBHUDX010000128">
    <property type="protein sequence ID" value="MFD1663311.1"/>
    <property type="molecule type" value="Genomic_DNA"/>
</dbReference>
<evidence type="ECO:0000256" key="1">
    <source>
        <dbReference type="SAM" id="Phobius"/>
    </source>
</evidence>
<feature type="transmembrane region" description="Helical" evidence="1">
    <location>
        <begin position="196"/>
        <end position="218"/>
    </location>
</feature>
<dbReference type="Proteomes" id="UP001597261">
    <property type="component" value="Unassembled WGS sequence"/>
</dbReference>
<keyword evidence="3" id="KW-1185">Reference proteome</keyword>
<name>A0ABW4J3C6_9ACTN</name>
<proteinExistence type="predicted"/>
<keyword evidence="1" id="KW-0812">Transmembrane</keyword>
<dbReference type="InterPro" id="IPR025495">
    <property type="entry name" value="DUF4386"/>
</dbReference>
<sequence>MGDLVATARLARVTGALYLLLAGLGMLGPLTLESLVVPGDGGATAENIARSQALFDWSLGAWLVIVAVDIAVSVTLYLLLAPAGRRLSILAAAFRLVYSTALGALLAHLFTARGLLAHPAADGPQATAGALTALETFSAGFLVALVFFGVHLVLLGTLLHRSRYTPRIFGLLLVAAGCGYVVDSIASLMADGYGGPLAAILLTPAVVGEVGLAVWLLVKGVSVQRGRP</sequence>
<feature type="transmembrane region" description="Helical" evidence="1">
    <location>
        <begin position="16"/>
        <end position="37"/>
    </location>
</feature>
<comment type="caution">
    <text evidence="2">The sequence shown here is derived from an EMBL/GenBank/DDBJ whole genome shotgun (WGS) entry which is preliminary data.</text>
</comment>
<feature type="transmembrane region" description="Helical" evidence="1">
    <location>
        <begin position="92"/>
        <end position="116"/>
    </location>
</feature>
<keyword evidence="1" id="KW-0472">Membrane</keyword>
<evidence type="ECO:0000313" key="2">
    <source>
        <dbReference type="EMBL" id="MFD1663311.1"/>
    </source>
</evidence>
<reference evidence="3" key="1">
    <citation type="journal article" date="2019" name="Int. J. Syst. Evol. Microbiol.">
        <title>The Global Catalogue of Microorganisms (GCM) 10K type strain sequencing project: providing services to taxonomists for standard genome sequencing and annotation.</title>
        <authorList>
            <consortium name="The Broad Institute Genomics Platform"/>
            <consortium name="The Broad Institute Genome Sequencing Center for Infectious Disease"/>
            <person name="Wu L."/>
            <person name="Ma J."/>
        </authorList>
    </citation>
    <scope>NUCLEOTIDE SEQUENCE [LARGE SCALE GENOMIC DNA]</scope>
    <source>
        <strain evidence="3">CGMCC 1.12470</strain>
    </source>
</reference>
<accession>A0ABW4J3C6</accession>
<keyword evidence="1" id="KW-1133">Transmembrane helix</keyword>